<comment type="caution">
    <text evidence="3">The sequence shown here is derived from an EMBL/GenBank/DDBJ whole genome shotgun (WGS) entry which is preliminary data.</text>
</comment>
<keyword evidence="1" id="KW-0472">Membrane</keyword>
<name>A0ABU2F6S3_HALAR</name>
<evidence type="ECO:0000313" key="3">
    <source>
        <dbReference type="EMBL" id="MDS0255938.1"/>
    </source>
</evidence>
<dbReference type="RefSeq" id="WP_049943865.1">
    <property type="nucleotide sequence ID" value="NZ_BAABDY010000006.1"/>
</dbReference>
<dbReference type="InterPro" id="IPR058285">
    <property type="entry name" value="DUF7979"/>
</dbReference>
<evidence type="ECO:0000256" key="1">
    <source>
        <dbReference type="SAM" id="Phobius"/>
    </source>
</evidence>
<dbReference type="Pfam" id="PF25934">
    <property type="entry name" value="DUF7979"/>
    <property type="match status" value="1"/>
</dbReference>
<reference evidence="3 4" key="1">
    <citation type="submission" date="2022-06" db="EMBL/GenBank/DDBJ databases">
        <title>Haloarcula sp. a new haloarchaeum isolate from saline soil.</title>
        <authorList>
            <person name="Strakova D."/>
            <person name="Galisteo C."/>
            <person name="Sanchez-Porro C."/>
            <person name="Ventosa A."/>
        </authorList>
    </citation>
    <scope>NUCLEOTIDE SEQUENCE [LARGE SCALE GENOMIC DNA]</scope>
    <source>
        <strain evidence="3 4">JCM 15760</strain>
    </source>
</reference>
<feature type="domain" description="DUF7979" evidence="2">
    <location>
        <begin position="40"/>
        <end position="101"/>
    </location>
</feature>
<sequence length="147" mass="15946">MSFPPRLRTALQAMGIGLFIIGIAITGSAAYSETQSTSYLVQVDKTVSGTDESVVSYSGLTDTEKEVFDRIKNGGAAPAKDFTLTTFANNAVQYQGEVYTFRVTYDPVTLTIPLFVLGVVVSVSGGVLFFLISFITEWDPRRDILPS</sequence>
<accession>A0ABU2F6S3</accession>
<organism evidence="3 4">
    <name type="scientific">Haloarcula argentinensis</name>
    <dbReference type="NCBI Taxonomy" id="43776"/>
    <lineage>
        <taxon>Archaea</taxon>
        <taxon>Methanobacteriati</taxon>
        <taxon>Methanobacteriota</taxon>
        <taxon>Stenosarchaea group</taxon>
        <taxon>Halobacteria</taxon>
        <taxon>Halobacteriales</taxon>
        <taxon>Haloarculaceae</taxon>
        <taxon>Haloarcula</taxon>
    </lineage>
</organism>
<proteinExistence type="predicted"/>
<dbReference type="Proteomes" id="UP001248536">
    <property type="component" value="Unassembled WGS sequence"/>
</dbReference>
<protein>
    <recommendedName>
        <fullName evidence="2">DUF7979 domain-containing protein</fullName>
    </recommendedName>
</protein>
<evidence type="ECO:0000313" key="4">
    <source>
        <dbReference type="Proteomes" id="UP001248536"/>
    </source>
</evidence>
<dbReference type="EMBL" id="JAMQCP010000006">
    <property type="protein sequence ID" value="MDS0255938.1"/>
    <property type="molecule type" value="Genomic_DNA"/>
</dbReference>
<keyword evidence="4" id="KW-1185">Reference proteome</keyword>
<keyword evidence="1" id="KW-0812">Transmembrane</keyword>
<evidence type="ECO:0000259" key="2">
    <source>
        <dbReference type="Pfam" id="PF25934"/>
    </source>
</evidence>
<feature type="transmembrane region" description="Helical" evidence="1">
    <location>
        <begin position="12"/>
        <end position="31"/>
    </location>
</feature>
<keyword evidence="1" id="KW-1133">Transmembrane helix</keyword>
<gene>
    <name evidence="3" type="ORF">NC662_19765</name>
</gene>
<feature type="transmembrane region" description="Helical" evidence="1">
    <location>
        <begin position="112"/>
        <end position="135"/>
    </location>
</feature>